<dbReference type="CDD" id="cd00570">
    <property type="entry name" value="GST_N_family"/>
    <property type="match status" value="1"/>
</dbReference>
<dbReference type="Gene3D" id="3.40.30.10">
    <property type="entry name" value="Glutaredoxin"/>
    <property type="match status" value="1"/>
</dbReference>
<dbReference type="GO" id="GO:0006749">
    <property type="term" value="P:glutathione metabolic process"/>
    <property type="evidence" value="ECO:0007669"/>
    <property type="project" value="TreeGrafter"/>
</dbReference>
<accession>A0A2T0FML7</accession>
<feature type="domain" description="GST C-terminal" evidence="3">
    <location>
        <begin position="87"/>
        <end position="220"/>
    </location>
</feature>
<comment type="subunit">
    <text evidence="1">Homodimer.</text>
</comment>
<keyword evidence="5" id="KW-1185">Reference proteome</keyword>
<evidence type="ECO:0000313" key="5">
    <source>
        <dbReference type="Proteomes" id="UP000238350"/>
    </source>
</evidence>
<evidence type="ECO:0000313" key="4">
    <source>
        <dbReference type="EMBL" id="PRT56231.1"/>
    </source>
</evidence>
<name>A0A2T0FML7_9ASCO</name>
<evidence type="ECO:0000259" key="3">
    <source>
        <dbReference type="PROSITE" id="PS50405"/>
    </source>
</evidence>
<dbReference type="PROSITE" id="PS50404">
    <property type="entry name" value="GST_NTER"/>
    <property type="match status" value="1"/>
</dbReference>
<evidence type="ECO:0000256" key="1">
    <source>
        <dbReference type="ARBA" id="ARBA00011738"/>
    </source>
</evidence>
<keyword evidence="4" id="KW-0808">Transferase</keyword>
<dbReference type="SFLD" id="SFLDG00358">
    <property type="entry name" value="Main_(cytGST)"/>
    <property type="match status" value="1"/>
</dbReference>
<evidence type="ECO:0000259" key="2">
    <source>
        <dbReference type="PROSITE" id="PS50404"/>
    </source>
</evidence>
<dbReference type="GO" id="GO:0004364">
    <property type="term" value="F:glutathione transferase activity"/>
    <property type="evidence" value="ECO:0007669"/>
    <property type="project" value="TreeGrafter"/>
</dbReference>
<dbReference type="GeneID" id="36517599"/>
<proteinExistence type="predicted"/>
<organism evidence="4 5">
    <name type="scientific">Wickerhamiella sorbophila</name>
    <dbReference type="NCBI Taxonomy" id="45607"/>
    <lineage>
        <taxon>Eukaryota</taxon>
        <taxon>Fungi</taxon>
        <taxon>Dikarya</taxon>
        <taxon>Ascomycota</taxon>
        <taxon>Saccharomycotina</taxon>
        <taxon>Dipodascomycetes</taxon>
        <taxon>Dipodascales</taxon>
        <taxon>Trichomonascaceae</taxon>
        <taxon>Wickerhamiella</taxon>
    </lineage>
</organism>
<dbReference type="InterPro" id="IPR040079">
    <property type="entry name" value="Glutathione_S-Trfase"/>
</dbReference>
<dbReference type="PANTHER" id="PTHR43969:SF9">
    <property type="entry name" value="GLUTATHIONE S TRANSFERASE D10, ISOFORM A-RELATED"/>
    <property type="match status" value="1"/>
</dbReference>
<dbReference type="Gene3D" id="1.20.1050.10">
    <property type="match status" value="1"/>
</dbReference>
<dbReference type="RefSeq" id="XP_024666176.1">
    <property type="nucleotide sequence ID" value="XM_024810408.1"/>
</dbReference>
<dbReference type="InterPro" id="IPR010987">
    <property type="entry name" value="Glutathione-S-Trfase_C-like"/>
</dbReference>
<sequence length="220" mass="24054">MTVTLYSAPVSPYGNIAEVALRMLGIEYKYVPTSPHGKEPDFQRASPLGRLPAVDDNGFTISDSDAVATYFDWKVNNNGPQSLYGGDPETRSKVIFISKYAQTDGRIISVGVMGLMLRGITDKPTVDKAIAKAQAVLKVLDRLVQDNGHFVGSTYTMADIAVFCQVLSFITGGGSIDAYPRLSAFYNKARETSVFKETHDRSLASMKKITAAMARKKNRL</sequence>
<dbReference type="InterPro" id="IPR004045">
    <property type="entry name" value="Glutathione_S-Trfase_N"/>
</dbReference>
<dbReference type="CDD" id="cd00299">
    <property type="entry name" value="GST_C_family"/>
    <property type="match status" value="1"/>
</dbReference>
<dbReference type="Proteomes" id="UP000238350">
    <property type="component" value="Unassembled WGS sequence"/>
</dbReference>
<dbReference type="SUPFAM" id="SSF52833">
    <property type="entry name" value="Thioredoxin-like"/>
    <property type="match status" value="1"/>
</dbReference>
<dbReference type="InterPro" id="IPR036249">
    <property type="entry name" value="Thioredoxin-like_sf"/>
</dbReference>
<comment type="caution">
    <text evidence="4">The sequence shown here is derived from an EMBL/GenBank/DDBJ whole genome shotgun (WGS) entry which is preliminary data.</text>
</comment>
<dbReference type="Pfam" id="PF00043">
    <property type="entry name" value="GST_C"/>
    <property type="match status" value="1"/>
</dbReference>
<dbReference type="InterPro" id="IPR036282">
    <property type="entry name" value="Glutathione-S-Trfase_C_sf"/>
</dbReference>
<dbReference type="PANTHER" id="PTHR43969">
    <property type="entry name" value="GLUTATHIONE S TRANSFERASE D10, ISOFORM A-RELATED"/>
    <property type="match status" value="1"/>
</dbReference>
<dbReference type="Pfam" id="PF13417">
    <property type="entry name" value="GST_N_3"/>
    <property type="match status" value="1"/>
</dbReference>
<dbReference type="OrthoDB" id="422574at2759"/>
<gene>
    <name evidence="4" type="ORF">B9G98_03851</name>
</gene>
<protein>
    <submittedName>
        <fullName evidence="4">Glutathione S-transferase U2</fullName>
    </submittedName>
</protein>
<feature type="domain" description="GST N-terminal" evidence="2">
    <location>
        <begin position="1"/>
        <end position="79"/>
    </location>
</feature>
<dbReference type="InterPro" id="IPR004046">
    <property type="entry name" value="GST_C"/>
</dbReference>
<reference evidence="4 5" key="1">
    <citation type="submission" date="2017-04" db="EMBL/GenBank/DDBJ databases">
        <title>Genome sequencing of [Candida] sorbophila.</title>
        <authorList>
            <person name="Ahn J.O."/>
        </authorList>
    </citation>
    <scope>NUCLEOTIDE SEQUENCE [LARGE SCALE GENOMIC DNA]</scope>
    <source>
        <strain evidence="4 5">DS02</strain>
    </source>
</reference>
<dbReference type="STRING" id="45607.A0A2T0FML7"/>
<dbReference type="SFLD" id="SFLDS00019">
    <property type="entry name" value="Glutathione_Transferase_(cytos"/>
    <property type="match status" value="1"/>
</dbReference>
<dbReference type="SUPFAM" id="SSF47616">
    <property type="entry name" value="GST C-terminal domain-like"/>
    <property type="match status" value="1"/>
</dbReference>
<dbReference type="PROSITE" id="PS50405">
    <property type="entry name" value="GST_CTER"/>
    <property type="match status" value="1"/>
</dbReference>
<dbReference type="AlphaFoldDB" id="A0A2T0FML7"/>
<dbReference type="EMBL" id="NDIQ01000022">
    <property type="protein sequence ID" value="PRT56231.1"/>
    <property type="molecule type" value="Genomic_DNA"/>
</dbReference>